<dbReference type="InterPro" id="IPR013216">
    <property type="entry name" value="Methyltransf_11"/>
</dbReference>
<dbReference type="RefSeq" id="WP_184202563.1">
    <property type="nucleotide sequence ID" value="NZ_BMOX01000049.1"/>
</dbReference>
<dbReference type="SUPFAM" id="SSF53335">
    <property type="entry name" value="S-adenosyl-L-methionine-dependent methyltransferases"/>
    <property type="match status" value="1"/>
</dbReference>
<name>A0A841LJH8_9SPHN</name>
<evidence type="ECO:0000256" key="1">
    <source>
        <dbReference type="ARBA" id="ARBA00022603"/>
    </source>
</evidence>
<reference evidence="4 5" key="1">
    <citation type="submission" date="2020-08" db="EMBL/GenBank/DDBJ databases">
        <title>Genomic Encyclopedia of Type Strains, Phase IV (KMG-IV): sequencing the most valuable type-strain genomes for metagenomic binning, comparative biology and taxonomic classification.</title>
        <authorList>
            <person name="Goeker M."/>
        </authorList>
    </citation>
    <scope>NUCLEOTIDE SEQUENCE [LARGE SCALE GENOMIC DNA]</scope>
    <source>
        <strain evidence="4 5">DSM 102189</strain>
    </source>
</reference>
<dbReference type="InterPro" id="IPR029063">
    <property type="entry name" value="SAM-dependent_MTases_sf"/>
</dbReference>
<evidence type="ECO:0000313" key="5">
    <source>
        <dbReference type="Proteomes" id="UP000538147"/>
    </source>
</evidence>
<dbReference type="AlphaFoldDB" id="A0A841LJH8"/>
<accession>A0A841LJH8</accession>
<keyword evidence="2 4" id="KW-0808">Transferase</keyword>
<gene>
    <name evidence="4" type="ORF">FHS79_003317</name>
</gene>
<dbReference type="PANTHER" id="PTHR13090">
    <property type="entry name" value="ARGININE-HYDROXYLASE NDUFAF5, MITOCHONDRIAL"/>
    <property type="match status" value="1"/>
</dbReference>
<dbReference type="Proteomes" id="UP000538147">
    <property type="component" value="Unassembled WGS sequence"/>
</dbReference>
<sequence>MRPPAQLAAEPFSRQRRRKLHSQAQAGFADAGFLHAAMVEEVAARVMALGRPFARVLDLGGPASAWPGAVRVALAPGDGVVLVADEDRLPFADASFDLVVSIAGLASVSDLPGALLQARRVLAPDGLFIACIAGGLTLGELREDLIRAEAALTDRVAPRLAPMVEAQAAAGLLGRAGFVMPVADSERVQVRYAGLPGLLADLTAMGARSPLAARSPLRRDVLAEAVLRFADRAADDGKVAVTVDLIHLAGWAPGTPPGLESALSQAIGRAL</sequence>
<dbReference type="EMBL" id="JACIIV010000032">
    <property type="protein sequence ID" value="MBB6229118.1"/>
    <property type="molecule type" value="Genomic_DNA"/>
</dbReference>
<keyword evidence="5" id="KW-1185">Reference proteome</keyword>
<evidence type="ECO:0000259" key="3">
    <source>
        <dbReference type="Pfam" id="PF08241"/>
    </source>
</evidence>
<dbReference type="InterPro" id="IPR050602">
    <property type="entry name" value="Malonyl-ACP_OMT"/>
</dbReference>
<dbReference type="CDD" id="cd02440">
    <property type="entry name" value="AdoMet_MTases"/>
    <property type="match status" value="1"/>
</dbReference>
<dbReference type="GO" id="GO:0032259">
    <property type="term" value="P:methylation"/>
    <property type="evidence" value="ECO:0007669"/>
    <property type="project" value="UniProtKB-KW"/>
</dbReference>
<dbReference type="PANTHER" id="PTHR13090:SF1">
    <property type="entry name" value="ARGININE-HYDROXYLASE NDUFAF5, MITOCHONDRIAL"/>
    <property type="match status" value="1"/>
</dbReference>
<feature type="domain" description="Methyltransferase type 11" evidence="3">
    <location>
        <begin position="76"/>
        <end position="129"/>
    </location>
</feature>
<dbReference type="GO" id="GO:0008757">
    <property type="term" value="F:S-adenosylmethionine-dependent methyltransferase activity"/>
    <property type="evidence" value="ECO:0007669"/>
    <property type="project" value="InterPro"/>
</dbReference>
<proteinExistence type="predicted"/>
<dbReference type="Pfam" id="PF08241">
    <property type="entry name" value="Methyltransf_11"/>
    <property type="match status" value="1"/>
</dbReference>
<comment type="caution">
    <text evidence="4">The sequence shown here is derived from an EMBL/GenBank/DDBJ whole genome shotgun (WGS) entry which is preliminary data.</text>
</comment>
<evidence type="ECO:0000256" key="2">
    <source>
        <dbReference type="ARBA" id="ARBA00022679"/>
    </source>
</evidence>
<keyword evidence="1 4" id="KW-0489">Methyltransferase</keyword>
<organism evidence="4 5">
    <name type="scientific">Polymorphobacter multimanifer</name>
    <dbReference type="NCBI Taxonomy" id="1070431"/>
    <lineage>
        <taxon>Bacteria</taxon>
        <taxon>Pseudomonadati</taxon>
        <taxon>Pseudomonadota</taxon>
        <taxon>Alphaproteobacteria</taxon>
        <taxon>Sphingomonadales</taxon>
        <taxon>Sphingosinicellaceae</taxon>
        <taxon>Polymorphobacter</taxon>
    </lineage>
</organism>
<evidence type="ECO:0000313" key="4">
    <source>
        <dbReference type="EMBL" id="MBB6229118.1"/>
    </source>
</evidence>
<protein>
    <submittedName>
        <fullName evidence="4">SAM-dependent methyltransferase</fullName>
    </submittedName>
</protein>
<dbReference type="Gene3D" id="3.40.50.150">
    <property type="entry name" value="Vaccinia Virus protein VP39"/>
    <property type="match status" value="1"/>
</dbReference>